<evidence type="ECO:0000259" key="6">
    <source>
        <dbReference type="Pfam" id="PF00890"/>
    </source>
</evidence>
<accession>A0ABV6F3V4</accession>
<evidence type="ECO:0000313" key="7">
    <source>
        <dbReference type="EMBL" id="MFC0248184.1"/>
    </source>
</evidence>
<evidence type="ECO:0000256" key="5">
    <source>
        <dbReference type="SAM" id="MobiDB-lite"/>
    </source>
</evidence>
<dbReference type="RefSeq" id="WP_378040818.1">
    <property type="nucleotide sequence ID" value="NZ_JBHLWH010000019.1"/>
</dbReference>
<reference evidence="7 8" key="1">
    <citation type="submission" date="2024-09" db="EMBL/GenBank/DDBJ databases">
        <authorList>
            <person name="Sun Q."/>
            <person name="Mori K."/>
        </authorList>
    </citation>
    <scope>NUCLEOTIDE SEQUENCE [LARGE SCALE GENOMIC DNA]</scope>
    <source>
        <strain evidence="7 8">CCM 7609</strain>
    </source>
</reference>
<comment type="caution">
    <text evidence="7">The sequence shown here is derived from an EMBL/GenBank/DDBJ whole genome shotgun (WGS) entry which is preliminary data.</text>
</comment>
<feature type="region of interest" description="Disordered" evidence="5">
    <location>
        <begin position="1"/>
        <end position="36"/>
    </location>
</feature>
<evidence type="ECO:0000256" key="4">
    <source>
        <dbReference type="ARBA" id="ARBA00023002"/>
    </source>
</evidence>
<dbReference type="InterPro" id="IPR027477">
    <property type="entry name" value="Succ_DH/fumarate_Rdtase_cat_sf"/>
</dbReference>
<evidence type="ECO:0000256" key="1">
    <source>
        <dbReference type="ARBA" id="ARBA00001974"/>
    </source>
</evidence>
<dbReference type="PANTHER" id="PTHR43400:SF10">
    <property type="entry name" value="3-OXOSTEROID 1-DEHYDROGENASE"/>
    <property type="match status" value="1"/>
</dbReference>
<proteinExistence type="predicted"/>
<dbReference type="SUPFAM" id="SSF56425">
    <property type="entry name" value="Succinate dehydrogenase/fumarate reductase flavoprotein, catalytic domain"/>
    <property type="match status" value="1"/>
</dbReference>
<sequence length="609" mass="64974">MTGDTFLNEPVLRAPDRRNTPMRLLNADPTPDAGRPASADGFAYDVVVVGSGAAALTAAATAARAGQSVLVLEKSELLGGTSAVSGGMLWVVDNHYAREAGIADSKEAGREYVEAVARGRGRAELLDAALDHGDTMLRFAEDELGVRFIFLDNFPDYRQDLPGAVTGGRTVEPELFNAREALGELAQHVRTDGRHPYTMQEYEDWGAFTTFPWDELNERQTQGFAAKGHALVAMLLKACLEHGVQFAIEARVERLLTTGTHDGGAGTSAGRVAGVVLADGTEIQANTGVMLAAGGFEWDKALADSMLATRLYTMCSPPSNTGDALKMAQRIGAMTRGTREAWWAPMSVVGTLRDGEPVGNLLRFERQGPGSIMVNRHGQRFANEAQNYNDLARVLQSWDSAQNQTLNTPAHVVFDQSYLERYGLMDHRAGQPTPDYLIEAPTLGELAVKIGVPAEALEDTVTRFNEHAVVGEDPDFGRGTSEYDRYWGDAENQWPNPSLGPLQYGPYYALEVVNGAFGTCGGVATDGNGQVLDVDGAPIAGLFAAGNTTESPYAAGYPGAGATLGPLMTMAYLAGRRLAGQPAEYTGHDDGRAPGAARSGSRDLEEVSA</sequence>
<dbReference type="InterPro" id="IPR050315">
    <property type="entry name" value="FAD-oxidoreductase_2"/>
</dbReference>
<feature type="compositionally biased region" description="Basic and acidic residues" evidence="5">
    <location>
        <begin position="600"/>
        <end position="609"/>
    </location>
</feature>
<dbReference type="Proteomes" id="UP001589766">
    <property type="component" value="Unassembled WGS sequence"/>
</dbReference>
<organism evidence="7 8">
    <name type="scientific">Citricoccus parietis</name>
    <dbReference type="NCBI Taxonomy" id="592307"/>
    <lineage>
        <taxon>Bacteria</taxon>
        <taxon>Bacillati</taxon>
        <taxon>Actinomycetota</taxon>
        <taxon>Actinomycetes</taxon>
        <taxon>Micrococcales</taxon>
        <taxon>Micrococcaceae</taxon>
        <taxon>Citricoccus</taxon>
    </lineage>
</organism>
<dbReference type="EMBL" id="JBHLWH010000019">
    <property type="protein sequence ID" value="MFC0248184.1"/>
    <property type="molecule type" value="Genomic_DNA"/>
</dbReference>
<evidence type="ECO:0000313" key="8">
    <source>
        <dbReference type="Proteomes" id="UP001589766"/>
    </source>
</evidence>
<feature type="domain" description="FAD-dependent oxidoreductase 2 FAD-binding" evidence="6">
    <location>
        <begin position="45"/>
        <end position="564"/>
    </location>
</feature>
<keyword evidence="4" id="KW-0560">Oxidoreductase</keyword>
<name>A0ABV6F3V4_9MICC</name>
<dbReference type="InterPro" id="IPR036188">
    <property type="entry name" value="FAD/NAD-bd_sf"/>
</dbReference>
<keyword evidence="2" id="KW-0285">Flavoprotein</keyword>
<comment type="cofactor">
    <cofactor evidence="1">
        <name>FAD</name>
        <dbReference type="ChEBI" id="CHEBI:57692"/>
    </cofactor>
</comment>
<evidence type="ECO:0000256" key="3">
    <source>
        <dbReference type="ARBA" id="ARBA00022827"/>
    </source>
</evidence>
<protein>
    <submittedName>
        <fullName evidence="7">FAD-dependent oxidoreductase</fullName>
    </submittedName>
</protein>
<dbReference type="Pfam" id="PF00890">
    <property type="entry name" value="FAD_binding_2"/>
    <property type="match status" value="1"/>
</dbReference>
<dbReference type="PANTHER" id="PTHR43400">
    <property type="entry name" value="FUMARATE REDUCTASE"/>
    <property type="match status" value="1"/>
</dbReference>
<dbReference type="SUPFAM" id="SSF51905">
    <property type="entry name" value="FAD/NAD(P)-binding domain"/>
    <property type="match status" value="1"/>
</dbReference>
<dbReference type="Gene3D" id="3.50.50.60">
    <property type="entry name" value="FAD/NAD(P)-binding domain"/>
    <property type="match status" value="2"/>
</dbReference>
<keyword evidence="8" id="KW-1185">Reference proteome</keyword>
<dbReference type="InterPro" id="IPR003953">
    <property type="entry name" value="FAD-dep_OxRdtase_2_FAD-bd"/>
</dbReference>
<feature type="region of interest" description="Disordered" evidence="5">
    <location>
        <begin position="583"/>
        <end position="609"/>
    </location>
</feature>
<gene>
    <name evidence="7" type="ORF">ACFFIO_06690</name>
</gene>
<keyword evidence="3" id="KW-0274">FAD</keyword>
<evidence type="ECO:0000256" key="2">
    <source>
        <dbReference type="ARBA" id="ARBA00022630"/>
    </source>
</evidence>